<evidence type="ECO:0000313" key="2">
    <source>
        <dbReference type="EMBL" id="KFB68281.1"/>
    </source>
</evidence>
<accession>A0A084Y0N7</accession>
<comment type="caution">
    <text evidence="2">The sequence shown here is derived from an EMBL/GenBank/DDBJ whole genome shotgun (WGS) entry which is preliminary data.</text>
</comment>
<dbReference type="AlphaFoldDB" id="A0A084Y0N7"/>
<dbReference type="STRING" id="1457154.CAPSK01_002134"/>
<evidence type="ECO:0000256" key="1">
    <source>
        <dbReference type="SAM" id="MobiDB-lite"/>
    </source>
</evidence>
<evidence type="ECO:0000313" key="3">
    <source>
        <dbReference type="Proteomes" id="UP000019812"/>
    </source>
</evidence>
<protein>
    <submittedName>
        <fullName evidence="2">Uncharacterized protein</fullName>
    </submittedName>
</protein>
<gene>
    <name evidence="2" type="ORF">CAPSK01_002134</name>
</gene>
<feature type="compositionally biased region" description="Gly residues" evidence="1">
    <location>
        <begin position="7"/>
        <end position="17"/>
    </location>
</feature>
<proteinExistence type="predicted"/>
<sequence>MKPDDMGGQGNVLGGPPGASSEKPINGFFRDGCCNRRYVVSCGNGRWPCRFEGAEMSRVDEVRA</sequence>
<dbReference type="EMBL" id="JDSS02000021">
    <property type="protein sequence ID" value="KFB68281.1"/>
    <property type="molecule type" value="Genomic_DNA"/>
</dbReference>
<reference evidence="2 3" key="1">
    <citation type="submission" date="2014-07" db="EMBL/GenBank/DDBJ databases">
        <title>Expanding our view of genomic diversity in Candidatus Accumulibacter clades.</title>
        <authorList>
            <person name="Skennerton C.T."/>
            <person name="Barr J.J."/>
            <person name="Slater F.R."/>
            <person name="Bond P.L."/>
            <person name="Tyson G.W."/>
        </authorList>
    </citation>
    <scope>NUCLEOTIDE SEQUENCE [LARGE SCALE GENOMIC DNA]</scope>
    <source>
        <strain evidence="3">SK-01</strain>
    </source>
</reference>
<dbReference type="Proteomes" id="UP000019812">
    <property type="component" value="Unassembled WGS sequence"/>
</dbReference>
<organism evidence="2 3">
    <name type="scientific">Candidatus Accumulibacter vicinus</name>
    <dbReference type="NCBI Taxonomy" id="2954382"/>
    <lineage>
        <taxon>Bacteria</taxon>
        <taxon>Pseudomonadati</taxon>
        <taxon>Pseudomonadota</taxon>
        <taxon>Betaproteobacteria</taxon>
        <taxon>Candidatus Accumulibacter</taxon>
    </lineage>
</organism>
<name>A0A084Y0N7_9PROT</name>
<feature type="region of interest" description="Disordered" evidence="1">
    <location>
        <begin position="1"/>
        <end position="23"/>
    </location>
</feature>